<comment type="caution">
    <text evidence="2">The sequence shown here is derived from an EMBL/GenBank/DDBJ whole genome shotgun (WGS) entry which is preliminary data.</text>
</comment>
<dbReference type="PANTHER" id="PTHR46825">
    <property type="entry name" value="D-ALANYL-D-ALANINE-CARBOXYPEPTIDASE/ENDOPEPTIDASE AMPH"/>
    <property type="match status" value="1"/>
</dbReference>
<accession>A0ABV5PKS0</accession>
<dbReference type="EMBL" id="JBHMCR010000019">
    <property type="protein sequence ID" value="MFB9523719.1"/>
    <property type="molecule type" value="Genomic_DNA"/>
</dbReference>
<reference evidence="2 3" key="1">
    <citation type="submission" date="2024-09" db="EMBL/GenBank/DDBJ databases">
        <authorList>
            <person name="Sun Q."/>
            <person name="Mori K."/>
        </authorList>
    </citation>
    <scope>NUCLEOTIDE SEQUENCE [LARGE SCALE GENOMIC DNA]</scope>
    <source>
        <strain evidence="2 3">JCM 4362</strain>
    </source>
</reference>
<dbReference type="RefSeq" id="WP_345218918.1">
    <property type="nucleotide sequence ID" value="NZ_BAAAXE010000001.1"/>
</dbReference>
<gene>
    <name evidence="2" type="ORF">ACFFTU_27620</name>
</gene>
<proteinExistence type="predicted"/>
<dbReference type="InterPro" id="IPR050491">
    <property type="entry name" value="AmpC-like"/>
</dbReference>
<sequence length="372" mass="40189">MRNPLDATALNEALEDVHHAGVPGLFAEIRNSDETWRGAAGVADRTTGRPVSADMKHRIGSVTKTFTAAAVLQQAERGTIGLDTPIGAYLPHLVPGSRGETITVRMLLNHTSGLAEYLPYVYTSLRAFPDLARTTPECFDEHRHTHFDRTDLIRLGVTAPAFGPPGGAPGLYSNTNYLLLAALLEHVTGIPAEDCITENVIRRAGLHDTEFPTGPHIDGPHSRLYESWFGKIDPPRDYSVFDMSYAGPSANLTSTVADLNRFYAALLSGTIISPSSLTEMQQTTQVVSQELSTIPYGLGLHPVESSGGQTFWGHGGTVWGGGTLALIRADGQRQLALALNLQRWNTLDASGRPEPHPIDKALATFYDLAMNA</sequence>
<keyword evidence="2" id="KW-0378">Hydrolase</keyword>
<feature type="domain" description="Beta-lactamase-related" evidence="1">
    <location>
        <begin position="18"/>
        <end position="350"/>
    </location>
</feature>
<evidence type="ECO:0000259" key="1">
    <source>
        <dbReference type="Pfam" id="PF00144"/>
    </source>
</evidence>
<dbReference type="EC" id="3.-.-.-" evidence="2"/>
<dbReference type="GO" id="GO:0016787">
    <property type="term" value="F:hydrolase activity"/>
    <property type="evidence" value="ECO:0007669"/>
    <property type="project" value="UniProtKB-KW"/>
</dbReference>
<organism evidence="2 3">
    <name type="scientific">Streptomyces cremeus</name>
    <dbReference type="NCBI Taxonomy" id="66881"/>
    <lineage>
        <taxon>Bacteria</taxon>
        <taxon>Bacillati</taxon>
        <taxon>Actinomycetota</taxon>
        <taxon>Actinomycetes</taxon>
        <taxon>Kitasatosporales</taxon>
        <taxon>Streptomycetaceae</taxon>
        <taxon>Streptomyces</taxon>
    </lineage>
</organism>
<dbReference type="Proteomes" id="UP001589718">
    <property type="component" value="Unassembled WGS sequence"/>
</dbReference>
<dbReference type="InterPro" id="IPR012338">
    <property type="entry name" value="Beta-lactam/transpept-like"/>
</dbReference>
<keyword evidence="3" id="KW-1185">Reference proteome</keyword>
<dbReference type="PANTHER" id="PTHR46825:SF7">
    <property type="entry name" value="D-ALANYL-D-ALANINE CARBOXYPEPTIDASE"/>
    <property type="match status" value="1"/>
</dbReference>
<evidence type="ECO:0000313" key="3">
    <source>
        <dbReference type="Proteomes" id="UP001589718"/>
    </source>
</evidence>
<dbReference type="Pfam" id="PF00144">
    <property type="entry name" value="Beta-lactamase"/>
    <property type="match status" value="1"/>
</dbReference>
<dbReference type="Gene3D" id="3.40.710.10">
    <property type="entry name" value="DD-peptidase/beta-lactamase superfamily"/>
    <property type="match status" value="1"/>
</dbReference>
<evidence type="ECO:0000313" key="2">
    <source>
        <dbReference type="EMBL" id="MFB9523719.1"/>
    </source>
</evidence>
<protein>
    <submittedName>
        <fullName evidence="2">Serine hydrolase domain-containing protein</fullName>
        <ecNumber evidence="2">3.-.-.-</ecNumber>
    </submittedName>
</protein>
<dbReference type="InterPro" id="IPR001466">
    <property type="entry name" value="Beta-lactam-related"/>
</dbReference>
<dbReference type="SUPFAM" id="SSF56601">
    <property type="entry name" value="beta-lactamase/transpeptidase-like"/>
    <property type="match status" value="1"/>
</dbReference>
<name>A0ABV5PKS0_STRCM</name>